<dbReference type="PANTHER" id="PTHR31225">
    <property type="entry name" value="OS04G0344100 PROTEIN-RELATED"/>
    <property type="match status" value="1"/>
</dbReference>
<evidence type="ECO:0000256" key="1">
    <source>
        <dbReference type="ARBA" id="ARBA00022842"/>
    </source>
</evidence>
<gene>
    <name evidence="4" type="ORF">RHSIM_Rhsim06G0156200</name>
</gene>
<dbReference type="OrthoDB" id="1877784at2759"/>
<dbReference type="SUPFAM" id="SSF48239">
    <property type="entry name" value="Terpenoid cyclases/Protein prenyltransferases"/>
    <property type="match status" value="1"/>
</dbReference>
<name>A0A834GUV9_RHOSS</name>
<dbReference type="InterPro" id="IPR050148">
    <property type="entry name" value="Terpene_synthase-like"/>
</dbReference>
<keyword evidence="2" id="KW-0456">Lyase</keyword>
<accession>A0A834GUV9</accession>
<organism evidence="4 5">
    <name type="scientific">Rhododendron simsii</name>
    <name type="common">Sims's rhododendron</name>
    <dbReference type="NCBI Taxonomy" id="118357"/>
    <lineage>
        <taxon>Eukaryota</taxon>
        <taxon>Viridiplantae</taxon>
        <taxon>Streptophyta</taxon>
        <taxon>Embryophyta</taxon>
        <taxon>Tracheophyta</taxon>
        <taxon>Spermatophyta</taxon>
        <taxon>Magnoliopsida</taxon>
        <taxon>eudicotyledons</taxon>
        <taxon>Gunneridae</taxon>
        <taxon>Pentapetalae</taxon>
        <taxon>asterids</taxon>
        <taxon>Ericales</taxon>
        <taxon>Ericaceae</taxon>
        <taxon>Ericoideae</taxon>
        <taxon>Rhodoreae</taxon>
        <taxon>Rhododendron</taxon>
    </lineage>
</organism>
<dbReference type="InterPro" id="IPR001906">
    <property type="entry name" value="Terpene_synth_N"/>
</dbReference>
<sequence>MASPFLFQQRFWILVSVFLYGKLSYFSAEVLDSSFCLPIGKAKYEFQGGELDNLKQEVRKLLNTTPQEYPSVLLKLIDSMQRLGVAYHFEEEIKDAINLAQFDYLTANLYTTSLQFRLRRDRGCTIGSGSVFKFKIVFT</sequence>
<comment type="caution">
    <text evidence="4">The sequence shown here is derived from an EMBL/GenBank/DDBJ whole genome shotgun (WGS) entry which is preliminary data.</text>
</comment>
<dbReference type="PANTHER" id="PTHR31225:SF98">
    <property type="entry name" value="TERPENE SYNTHASE 9-RELATED"/>
    <property type="match status" value="1"/>
</dbReference>
<evidence type="ECO:0000313" key="4">
    <source>
        <dbReference type="EMBL" id="KAF7140393.1"/>
    </source>
</evidence>
<dbReference type="AlphaFoldDB" id="A0A834GUV9"/>
<evidence type="ECO:0000259" key="3">
    <source>
        <dbReference type="Pfam" id="PF01397"/>
    </source>
</evidence>
<evidence type="ECO:0000256" key="2">
    <source>
        <dbReference type="ARBA" id="ARBA00023239"/>
    </source>
</evidence>
<feature type="domain" description="Terpene synthase N-terminal" evidence="3">
    <location>
        <begin position="50"/>
        <end position="135"/>
    </location>
</feature>
<keyword evidence="5" id="KW-1185">Reference proteome</keyword>
<dbReference type="GO" id="GO:0010333">
    <property type="term" value="F:terpene synthase activity"/>
    <property type="evidence" value="ECO:0007669"/>
    <property type="project" value="InterPro"/>
</dbReference>
<keyword evidence="1" id="KW-0460">Magnesium</keyword>
<proteinExistence type="predicted"/>
<protein>
    <recommendedName>
        <fullName evidence="3">Terpene synthase N-terminal domain-containing protein</fullName>
    </recommendedName>
</protein>
<reference evidence="4" key="1">
    <citation type="submission" date="2019-11" db="EMBL/GenBank/DDBJ databases">
        <authorList>
            <person name="Liu Y."/>
            <person name="Hou J."/>
            <person name="Li T.-Q."/>
            <person name="Guan C.-H."/>
            <person name="Wu X."/>
            <person name="Wu H.-Z."/>
            <person name="Ling F."/>
            <person name="Zhang R."/>
            <person name="Shi X.-G."/>
            <person name="Ren J.-P."/>
            <person name="Chen E.-F."/>
            <person name="Sun J.-M."/>
        </authorList>
    </citation>
    <scope>NUCLEOTIDE SEQUENCE</scope>
    <source>
        <strain evidence="4">Adult_tree_wgs_1</strain>
        <tissue evidence="4">Leaves</tissue>
    </source>
</reference>
<evidence type="ECO:0000313" key="5">
    <source>
        <dbReference type="Proteomes" id="UP000626092"/>
    </source>
</evidence>
<dbReference type="GO" id="GO:0016114">
    <property type="term" value="P:terpenoid biosynthetic process"/>
    <property type="evidence" value="ECO:0007669"/>
    <property type="project" value="InterPro"/>
</dbReference>
<dbReference type="InterPro" id="IPR036965">
    <property type="entry name" value="Terpene_synth_N_sf"/>
</dbReference>
<dbReference type="Proteomes" id="UP000626092">
    <property type="component" value="Unassembled WGS sequence"/>
</dbReference>
<dbReference type="Pfam" id="PF01397">
    <property type="entry name" value="Terpene_synth"/>
    <property type="match status" value="1"/>
</dbReference>
<dbReference type="Gene3D" id="1.50.10.130">
    <property type="entry name" value="Terpene synthase, N-terminal domain"/>
    <property type="match status" value="1"/>
</dbReference>
<dbReference type="EMBL" id="WJXA01000006">
    <property type="protein sequence ID" value="KAF7140393.1"/>
    <property type="molecule type" value="Genomic_DNA"/>
</dbReference>
<dbReference type="InterPro" id="IPR008930">
    <property type="entry name" value="Terpenoid_cyclase/PrenylTrfase"/>
</dbReference>